<evidence type="ECO:0000256" key="2">
    <source>
        <dbReference type="SAM" id="SignalP"/>
    </source>
</evidence>
<name>A0A078B4P7_STYLE</name>
<dbReference type="OrthoDB" id="10466569at2759"/>
<dbReference type="Proteomes" id="UP000039865">
    <property type="component" value="Unassembled WGS sequence"/>
</dbReference>
<evidence type="ECO:0000313" key="4">
    <source>
        <dbReference type="Proteomes" id="UP000039865"/>
    </source>
</evidence>
<feature type="signal peptide" evidence="2">
    <location>
        <begin position="1"/>
        <end position="21"/>
    </location>
</feature>
<organism evidence="3 4">
    <name type="scientific">Stylonychia lemnae</name>
    <name type="common">Ciliate</name>
    <dbReference type="NCBI Taxonomy" id="5949"/>
    <lineage>
        <taxon>Eukaryota</taxon>
        <taxon>Sar</taxon>
        <taxon>Alveolata</taxon>
        <taxon>Ciliophora</taxon>
        <taxon>Intramacronucleata</taxon>
        <taxon>Spirotrichea</taxon>
        <taxon>Stichotrichia</taxon>
        <taxon>Sporadotrichida</taxon>
        <taxon>Oxytrichidae</taxon>
        <taxon>Stylonychinae</taxon>
        <taxon>Stylonychia</taxon>
    </lineage>
</organism>
<keyword evidence="4" id="KW-1185">Reference proteome</keyword>
<reference evidence="3 4" key="1">
    <citation type="submission" date="2014-06" db="EMBL/GenBank/DDBJ databases">
        <authorList>
            <person name="Swart Estienne"/>
        </authorList>
    </citation>
    <scope>NUCLEOTIDE SEQUENCE [LARGE SCALE GENOMIC DNA]</scope>
    <source>
        <strain evidence="3 4">130c</strain>
    </source>
</reference>
<evidence type="ECO:0000313" key="3">
    <source>
        <dbReference type="EMBL" id="CDW88488.1"/>
    </source>
</evidence>
<proteinExistence type="predicted"/>
<accession>A0A078B4P7</accession>
<dbReference type="InParanoid" id="A0A078B4P7"/>
<feature type="transmembrane region" description="Helical" evidence="1">
    <location>
        <begin position="222"/>
        <end position="241"/>
    </location>
</feature>
<evidence type="ECO:0000256" key="1">
    <source>
        <dbReference type="SAM" id="Phobius"/>
    </source>
</evidence>
<dbReference type="AlphaFoldDB" id="A0A078B4P7"/>
<feature type="chain" id="PRO_5001729851" description="Transmembrane protein" evidence="2">
    <location>
        <begin position="22"/>
        <end position="242"/>
    </location>
</feature>
<protein>
    <recommendedName>
        <fullName evidence="5">Transmembrane protein</fullName>
    </recommendedName>
</protein>
<keyword evidence="1" id="KW-0472">Membrane</keyword>
<dbReference type="EMBL" id="CCKQ01016615">
    <property type="protein sequence ID" value="CDW88488.1"/>
    <property type="molecule type" value="Genomic_DNA"/>
</dbReference>
<keyword evidence="1" id="KW-0812">Transmembrane</keyword>
<keyword evidence="2" id="KW-0732">Signal</keyword>
<sequence length="242" mass="26840">MKVLNFLQFILLIATSQAAASIQIATNLNNCLNCINSGYDFCSVGAINGTVIPSTGSCCSGMKGYDETCVPTQDACTYMPNLSTRFKKFSYCAKSTQCPKQVGINGYYLSAFNTLSQSIGITKITDFGTCYYVMLNNLDYPVYVNVSSDQPGNLVAYYSPVDNFMKEDQFITPNYTALSINKLTMLPPHQHYQIGVTVLKTGLTYNIEYYRQEIDFSASNSIIIRAIVPIMMVLVSILNYIL</sequence>
<keyword evidence="1" id="KW-1133">Transmembrane helix</keyword>
<gene>
    <name evidence="3" type="primary">Contig17636.g18759</name>
    <name evidence="3" type="ORF">STYLEM_17609</name>
</gene>
<evidence type="ECO:0008006" key="5">
    <source>
        <dbReference type="Google" id="ProtNLM"/>
    </source>
</evidence>